<dbReference type="GO" id="GO:0016616">
    <property type="term" value="F:oxidoreductase activity, acting on the CH-OH group of donors, NAD or NADP as acceptor"/>
    <property type="evidence" value="ECO:0007669"/>
    <property type="project" value="UniProtKB-ARBA"/>
</dbReference>
<comment type="caution">
    <text evidence="4">The sequence shown here is derived from an EMBL/GenBank/DDBJ whole genome shotgun (WGS) entry which is preliminary data.</text>
</comment>
<accession>A0A329MJA6</accession>
<dbReference type="SMART" id="SM00822">
    <property type="entry name" value="PKS_KR"/>
    <property type="match status" value="1"/>
</dbReference>
<evidence type="ECO:0000259" key="3">
    <source>
        <dbReference type="SMART" id="SM00822"/>
    </source>
</evidence>
<dbReference type="PRINTS" id="PR00081">
    <property type="entry name" value="GDHRDH"/>
</dbReference>
<dbReference type="AlphaFoldDB" id="A0A329MJA6"/>
<dbReference type="Pfam" id="PF13561">
    <property type="entry name" value="adh_short_C2"/>
    <property type="match status" value="1"/>
</dbReference>
<reference evidence="4 5" key="1">
    <citation type="journal article" date="2009" name="Int. J. Syst. Evol. Microbiol.">
        <title>Paenibacillus contaminans sp. nov., isolated from a contaminated laboratory plate.</title>
        <authorList>
            <person name="Chou J.H."/>
            <person name="Lee J.H."/>
            <person name="Lin M.C."/>
            <person name="Chang P.S."/>
            <person name="Arun A.B."/>
            <person name="Young C.C."/>
            <person name="Chen W.M."/>
        </authorList>
    </citation>
    <scope>NUCLEOTIDE SEQUENCE [LARGE SCALE GENOMIC DNA]</scope>
    <source>
        <strain evidence="4 5">CKOBP-6</strain>
    </source>
</reference>
<dbReference type="PRINTS" id="PR00080">
    <property type="entry name" value="SDRFAMILY"/>
</dbReference>
<gene>
    <name evidence="4" type="ORF">DQG23_18380</name>
</gene>
<feature type="domain" description="Ketoreductase" evidence="3">
    <location>
        <begin position="6"/>
        <end position="190"/>
    </location>
</feature>
<dbReference type="InterPro" id="IPR057326">
    <property type="entry name" value="KR_dom"/>
</dbReference>
<dbReference type="NCBIfam" id="NF005559">
    <property type="entry name" value="PRK07231.1"/>
    <property type="match status" value="1"/>
</dbReference>
<dbReference type="RefSeq" id="WP_113032324.1">
    <property type="nucleotide sequence ID" value="NZ_QMFB01000010.1"/>
</dbReference>
<dbReference type="EMBL" id="QMFB01000010">
    <property type="protein sequence ID" value="RAV19894.1"/>
    <property type="molecule type" value="Genomic_DNA"/>
</dbReference>
<dbReference type="Gene3D" id="3.40.50.720">
    <property type="entry name" value="NAD(P)-binding Rossmann-like Domain"/>
    <property type="match status" value="1"/>
</dbReference>
<sequence>MRLNGKVALITGGTLGIGRAIALRFAQEGAKVAVSGRGRAALDETVALIREQGGIALAIEADVQYKKDVDAMFETVLAEWGELHILVNNAGICTPVSFLDMSEEEWDRHMAINAKGTFLAAQRAAKEMLKQGTGGSIINMSSVNGINAEADQAHYNATKGAVNLLTMSMSVELSHLGVRTNALCPGLIETRLTKPLIDNGPAIAEYLKTVPMKRVGQPEEIADAALFLASDDSRYVSGHCLVVDGGQVTKLS</sequence>
<evidence type="ECO:0000256" key="1">
    <source>
        <dbReference type="ARBA" id="ARBA00006484"/>
    </source>
</evidence>
<evidence type="ECO:0000313" key="4">
    <source>
        <dbReference type="EMBL" id="RAV19894.1"/>
    </source>
</evidence>
<dbReference type="FunFam" id="3.40.50.720:FF:000084">
    <property type="entry name" value="Short-chain dehydrogenase reductase"/>
    <property type="match status" value="1"/>
</dbReference>
<keyword evidence="5" id="KW-1185">Reference proteome</keyword>
<proteinExistence type="inferred from homology"/>
<dbReference type="InterPro" id="IPR020904">
    <property type="entry name" value="Sc_DH/Rdtase_CS"/>
</dbReference>
<dbReference type="InterPro" id="IPR036291">
    <property type="entry name" value="NAD(P)-bd_dom_sf"/>
</dbReference>
<dbReference type="Proteomes" id="UP000250369">
    <property type="component" value="Unassembled WGS sequence"/>
</dbReference>
<dbReference type="InterPro" id="IPR002347">
    <property type="entry name" value="SDR_fam"/>
</dbReference>
<keyword evidence="2" id="KW-0560">Oxidoreductase</keyword>
<dbReference type="PROSITE" id="PS00061">
    <property type="entry name" value="ADH_SHORT"/>
    <property type="match status" value="1"/>
</dbReference>
<evidence type="ECO:0000256" key="2">
    <source>
        <dbReference type="ARBA" id="ARBA00023002"/>
    </source>
</evidence>
<evidence type="ECO:0000313" key="5">
    <source>
        <dbReference type="Proteomes" id="UP000250369"/>
    </source>
</evidence>
<organism evidence="4 5">
    <name type="scientific">Paenibacillus contaminans</name>
    <dbReference type="NCBI Taxonomy" id="450362"/>
    <lineage>
        <taxon>Bacteria</taxon>
        <taxon>Bacillati</taxon>
        <taxon>Bacillota</taxon>
        <taxon>Bacilli</taxon>
        <taxon>Bacillales</taxon>
        <taxon>Paenibacillaceae</taxon>
        <taxon>Paenibacillus</taxon>
    </lineage>
</organism>
<dbReference type="SUPFAM" id="SSF51735">
    <property type="entry name" value="NAD(P)-binding Rossmann-fold domains"/>
    <property type="match status" value="1"/>
</dbReference>
<dbReference type="OrthoDB" id="112317at2"/>
<comment type="similarity">
    <text evidence="1">Belongs to the short-chain dehydrogenases/reductases (SDR) family.</text>
</comment>
<protein>
    <recommendedName>
        <fullName evidence="3">Ketoreductase domain-containing protein</fullName>
    </recommendedName>
</protein>
<name>A0A329MJA6_9BACL</name>
<dbReference type="PANTHER" id="PTHR42760">
    <property type="entry name" value="SHORT-CHAIN DEHYDROGENASES/REDUCTASES FAMILY MEMBER"/>
    <property type="match status" value="1"/>
</dbReference>
<dbReference type="GO" id="GO:0008206">
    <property type="term" value="P:bile acid metabolic process"/>
    <property type="evidence" value="ECO:0007669"/>
    <property type="project" value="UniProtKB-ARBA"/>
</dbReference>